<dbReference type="EMBL" id="MU002393">
    <property type="protein sequence ID" value="KAF2786879.1"/>
    <property type="molecule type" value="Genomic_DNA"/>
</dbReference>
<evidence type="ECO:0000259" key="2">
    <source>
        <dbReference type="Pfam" id="PF24883"/>
    </source>
</evidence>
<feature type="non-terminal residue" evidence="4">
    <location>
        <position position="338"/>
    </location>
</feature>
<sequence>MKHICESSQTESCLQRWAQSDRLATAAFYFWTSGSEMQRSQQGLLQQLLFEILRACPDTIPTLCSTRWARGSFVDWSVPELRATFSKLGESTCDTKICLFIDGLDEYDGDHLELISILQSISNIHNVKLCVSSRPLPAFEDAFGHHADYKLYLEHLTVDDISRFARDKLEEIPGFAILRQERLIYSELVSNITRKAEGVFLWVFLVVRSLREGLINGDSLPLLRQRLDEIPSDLETFFDNLIKSVDIVYKFQMAVAFDVAIRTPEPLSMLTYWFLDDNNIHSQDLASPSEYPDAESIETQMIRKLNGCYKGLLEGTGVPGSRKVNFIHRTVRDYLRMR</sequence>
<reference evidence="4" key="1">
    <citation type="journal article" date="2020" name="Stud. Mycol.">
        <title>101 Dothideomycetes genomes: a test case for predicting lifestyles and emergence of pathogens.</title>
        <authorList>
            <person name="Haridas S."/>
            <person name="Albert R."/>
            <person name="Binder M."/>
            <person name="Bloem J."/>
            <person name="Labutti K."/>
            <person name="Salamov A."/>
            <person name="Andreopoulos B."/>
            <person name="Baker S."/>
            <person name="Barry K."/>
            <person name="Bills G."/>
            <person name="Bluhm B."/>
            <person name="Cannon C."/>
            <person name="Castanera R."/>
            <person name="Culley D."/>
            <person name="Daum C."/>
            <person name="Ezra D."/>
            <person name="Gonzalez J."/>
            <person name="Henrissat B."/>
            <person name="Kuo A."/>
            <person name="Liang C."/>
            <person name="Lipzen A."/>
            <person name="Lutzoni F."/>
            <person name="Magnuson J."/>
            <person name="Mondo S."/>
            <person name="Nolan M."/>
            <person name="Ohm R."/>
            <person name="Pangilinan J."/>
            <person name="Park H.-J."/>
            <person name="Ramirez L."/>
            <person name="Alfaro M."/>
            <person name="Sun H."/>
            <person name="Tritt A."/>
            <person name="Yoshinaga Y."/>
            <person name="Zwiers L.-H."/>
            <person name="Turgeon B."/>
            <person name="Goodwin S."/>
            <person name="Spatafora J."/>
            <person name="Crous P."/>
            <person name="Grigoriev I."/>
        </authorList>
    </citation>
    <scope>NUCLEOTIDE SEQUENCE</scope>
    <source>
        <strain evidence="4">CBS 109.77</strain>
    </source>
</reference>
<dbReference type="PANTHER" id="PTHR10039">
    <property type="entry name" value="AMELOGENIN"/>
    <property type="match status" value="1"/>
</dbReference>
<evidence type="ECO:0000256" key="1">
    <source>
        <dbReference type="ARBA" id="ARBA00022737"/>
    </source>
</evidence>
<protein>
    <recommendedName>
        <fullName evidence="6">NACHT domain-containing protein</fullName>
    </recommendedName>
</protein>
<evidence type="ECO:0008006" key="6">
    <source>
        <dbReference type="Google" id="ProtNLM"/>
    </source>
</evidence>
<evidence type="ECO:0000313" key="5">
    <source>
        <dbReference type="Proteomes" id="UP000799757"/>
    </source>
</evidence>
<keyword evidence="1" id="KW-0677">Repeat</keyword>
<name>A0A6A6WS11_9PLEO</name>
<gene>
    <name evidence="4" type="ORF">K505DRAFT_222938</name>
</gene>
<accession>A0A6A6WS11</accession>
<dbReference type="SUPFAM" id="SSF52540">
    <property type="entry name" value="P-loop containing nucleoside triphosphate hydrolases"/>
    <property type="match status" value="1"/>
</dbReference>
<evidence type="ECO:0000313" key="4">
    <source>
        <dbReference type="EMBL" id="KAF2786879.1"/>
    </source>
</evidence>
<proteinExistence type="predicted"/>
<dbReference type="Proteomes" id="UP000799757">
    <property type="component" value="Unassembled WGS sequence"/>
</dbReference>
<feature type="domain" description="DUF7791" evidence="3">
    <location>
        <begin position="245"/>
        <end position="336"/>
    </location>
</feature>
<dbReference type="AlphaFoldDB" id="A0A6A6WS11"/>
<evidence type="ECO:0000259" key="3">
    <source>
        <dbReference type="Pfam" id="PF25053"/>
    </source>
</evidence>
<dbReference type="InterPro" id="IPR027417">
    <property type="entry name" value="P-loop_NTPase"/>
</dbReference>
<feature type="domain" description="Nephrocystin 3-like N-terminal" evidence="2">
    <location>
        <begin position="20"/>
        <end position="134"/>
    </location>
</feature>
<keyword evidence="5" id="KW-1185">Reference proteome</keyword>
<dbReference type="PANTHER" id="PTHR10039:SF5">
    <property type="entry name" value="NACHT DOMAIN-CONTAINING PROTEIN"/>
    <property type="match status" value="1"/>
</dbReference>
<dbReference type="OrthoDB" id="443402at2759"/>
<dbReference type="Pfam" id="PF24883">
    <property type="entry name" value="NPHP3_N"/>
    <property type="match status" value="1"/>
</dbReference>
<organism evidence="4 5">
    <name type="scientific">Melanomma pulvis-pyrius CBS 109.77</name>
    <dbReference type="NCBI Taxonomy" id="1314802"/>
    <lineage>
        <taxon>Eukaryota</taxon>
        <taxon>Fungi</taxon>
        <taxon>Dikarya</taxon>
        <taxon>Ascomycota</taxon>
        <taxon>Pezizomycotina</taxon>
        <taxon>Dothideomycetes</taxon>
        <taxon>Pleosporomycetidae</taxon>
        <taxon>Pleosporales</taxon>
        <taxon>Melanommataceae</taxon>
        <taxon>Melanomma</taxon>
    </lineage>
</organism>
<dbReference type="Pfam" id="PF25053">
    <property type="entry name" value="DUF7791"/>
    <property type="match status" value="1"/>
</dbReference>
<dbReference type="InterPro" id="IPR056884">
    <property type="entry name" value="NPHP3-like_N"/>
</dbReference>
<dbReference type="InterPro" id="IPR056693">
    <property type="entry name" value="DUF7791"/>
</dbReference>